<organism evidence="2 3">
    <name type="scientific">Anaerococcus porci</name>
    <dbReference type="NCBI Taxonomy" id="2652269"/>
    <lineage>
        <taxon>Bacteria</taxon>
        <taxon>Bacillati</taxon>
        <taxon>Bacillota</taxon>
        <taxon>Tissierellia</taxon>
        <taxon>Tissierellales</taxon>
        <taxon>Peptoniphilaceae</taxon>
        <taxon>Anaerococcus</taxon>
    </lineage>
</organism>
<feature type="region of interest" description="Disordered" evidence="1">
    <location>
        <begin position="23"/>
        <end position="48"/>
    </location>
</feature>
<name>A0A6N7VUP4_9FIRM</name>
<accession>A0A6N7VUP4</accession>
<evidence type="ECO:0000256" key="1">
    <source>
        <dbReference type="SAM" id="MobiDB-lite"/>
    </source>
</evidence>
<evidence type="ECO:0008006" key="4">
    <source>
        <dbReference type="Google" id="ProtNLM"/>
    </source>
</evidence>
<dbReference type="RefSeq" id="WP_154539781.1">
    <property type="nucleotide sequence ID" value="NZ_VULQ01000003.1"/>
</dbReference>
<gene>
    <name evidence="2" type="ORF">FYJ26_03845</name>
</gene>
<feature type="compositionally biased region" description="Polar residues" evidence="1">
    <location>
        <begin position="23"/>
        <end position="34"/>
    </location>
</feature>
<keyword evidence="3" id="KW-1185">Reference proteome</keyword>
<protein>
    <recommendedName>
        <fullName evidence="4">Lipoprotein</fullName>
    </recommendedName>
</protein>
<evidence type="ECO:0000313" key="2">
    <source>
        <dbReference type="EMBL" id="MSS77547.1"/>
    </source>
</evidence>
<dbReference type="PROSITE" id="PS51257">
    <property type="entry name" value="PROKAR_LIPOPROTEIN"/>
    <property type="match status" value="1"/>
</dbReference>
<comment type="caution">
    <text evidence="2">The sequence shown here is derived from an EMBL/GenBank/DDBJ whole genome shotgun (WGS) entry which is preliminary data.</text>
</comment>
<proteinExistence type="predicted"/>
<reference evidence="2 3" key="1">
    <citation type="submission" date="2019-08" db="EMBL/GenBank/DDBJ databases">
        <title>In-depth cultivation of the pig gut microbiome towards novel bacterial diversity and tailored functional studies.</title>
        <authorList>
            <person name="Wylensek D."/>
            <person name="Hitch T.C.A."/>
            <person name="Clavel T."/>
        </authorList>
    </citation>
    <scope>NUCLEOTIDE SEQUENCE [LARGE SCALE GENOMIC DNA]</scope>
    <source>
        <strain evidence="2 3">WCA-380-WT-2B</strain>
    </source>
</reference>
<dbReference type="Proteomes" id="UP000441925">
    <property type="component" value="Unassembled WGS sequence"/>
</dbReference>
<dbReference type="AlphaFoldDB" id="A0A6N7VUP4"/>
<dbReference type="EMBL" id="VULQ01000003">
    <property type="protein sequence ID" value="MSS77547.1"/>
    <property type="molecule type" value="Genomic_DNA"/>
</dbReference>
<evidence type="ECO:0000313" key="3">
    <source>
        <dbReference type="Proteomes" id="UP000441925"/>
    </source>
</evidence>
<sequence>MKKIFIILSLVFLVSCTGKTKENSYSNNLSKNPVSSIKSSDDKKNKKNKKNNKLEYAYDYMDGYKRDKSLYVDRMLGDYPSDVNSNKDMAYEKEELKNLDYNKNLFISMYNIRIPNRSLVFSNDNSYVIDFPESDDYEISIKIDKLFKDGDYSENELKEKLLEFSSKNTMDKAKDGKNITQPVVNLYSDYKNAAYSIIEDNKFSYTNMYVATPANIINFEIIENKEKSDDSSFIMSDLLSTSYPESEDVPIVSKSFKDYGDKINLYATKKINMGNFSFKIPADMENTQKSDLLTVFEKQVSGKTINQVIVSKIKKEENMTIKDAFNKSQGTSIPPSYITSMGKITEEKINDKTFLRSKARIYTEQFSLEGEKVVFEEGDYFVSMILTGPLKNTAKTILLNSNIINSLTFK</sequence>